<sequence>MPQSINILPPELIFLVGNYSNYSDRVNLSTTNSLFRDLLTPTIFRNIRLTNDVDDIEMISNVVLKFGKYVRKISFSGLFDLPEDPISSDSEDGEDGDKEAHQKQVPDAILKMLAGSDPLLPSIDDISIQFVPGPDEDMENAFWQLTYEPDANNIDYDPLRNLLEETFQAVSSNQQLKSLTLLELIPYRAPIWREKDFHKFLGNIDSFTLSLWGAGNGAGWEANTSEYYRNFCQELSEFFFKHLNSVTFIHLESSESGPLGDGEMHDIRLPLKPHHAPMCQTLELVRCFVAEEVRDFVTSHAKSLQNIRLKDCFAEYEYGWQETTHEPRGWQKFFNEVVKSGPILSTLEIENDLIPLAKGEQFGRGVESAGTQRIRAILTDPSSNRRLFSYVSLDDKYGMTFQSEEMNKERFDDGEDQRTYDELMRIVEANAARR</sequence>
<protein>
    <recommendedName>
        <fullName evidence="3">F-box domain-containing protein</fullName>
    </recommendedName>
</protein>
<dbReference type="Proteomes" id="UP000799302">
    <property type="component" value="Unassembled WGS sequence"/>
</dbReference>
<dbReference type="OrthoDB" id="5410873at2759"/>
<reference evidence="1" key="1">
    <citation type="journal article" date="2020" name="Stud. Mycol.">
        <title>101 Dothideomycetes genomes: a test case for predicting lifestyles and emergence of pathogens.</title>
        <authorList>
            <person name="Haridas S."/>
            <person name="Albert R."/>
            <person name="Binder M."/>
            <person name="Bloem J."/>
            <person name="Labutti K."/>
            <person name="Salamov A."/>
            <person name="Andreopoulos B."/>
            <person name="Baker S."/>
            <person name="Barry K."/>
            <person name="Bills G."/>
            <person name="Bluhm B."/>
            <person name="Cannon C."/>
            <person name="Castanera R."/>
            <person name="Culley D."/>
            <person name="Daum C."/>
            <person name="Ezra D."/>
            <person name="Gonzalez J."/>
            <person name="Henrissat B."/>
            <person name="Kuo A."/>
            <person name="Liang C."/>
            <person name="Lipzen A."/>
            <person name="Lutzoni F."/>
            <person name="Magnuson J."/>
            <person name="Mondo S."/>
            <person name="Nolan M."/>
            <person name="Ohm R."/>
            <person name="Pangilinan J."/>
            <person name="Park H.-J."/>
            <person name="Ramirez L."/>
            <person name="Alfaro M."/>
            <person name="Sun H."/>
            <person name="Tritt A."/>
            <person name="Yoshinaga Y."/>
            <person name="Zwiers L.-H."/>
            <person name="Turgeon B."/>
            <person name="Goodwin S."/>
            <person name="Spatafora J."/>
            <person name="Crous P."/>
            <person name="Grigoriev I."/>
        </authorList>
    </citation>
    <scope>NUCLEOTIDE SEQUENCE</scope>
    <source>
        <strain evidence="1">CBS 115976</strain>
    </source>
</reference>
<evidence type="ECO:0008006" key="3">
    <source>
        <dbReference type="Google" id="ProtNLM"/>
    </source>
</evidence>
<gene>
    <name evidence="1" type="ORF">BT63DRAFT_424365</name>
</gene>
<organism evidence="1 2">
    <name type="scientific">Microthyrium microscopicum</name>
    <dbReference type="NCBI Taxonomy" id="703497"/>
    <lineage>
        <taxon>Eukaryota</taxon>
        <taxon>Fungi</taxon>
        <taxon>Dikarya</taxon>
        <taxon>Ascomycota</taxon>
        <taxon>Pezizomycotina</taxon>
        <taxon>Dothideomycetes</taxon>
        <taxon>Dothideomycetes incertae sedis</taxon>
        <taxon>Microthyriales</taxon>
        <taxon>Microthyriaceae</taxon>
        <taxon>Microthyrium</taxon>
    </lineage>
</organism>
<evidence type="ECO:0000313" key="2">
    <source>
        <dbReference type="Proteomes" id="UP000799302"/>
    </source>
</evidence>
<dbReference type="AlphaFoldDB" id="A0A6A6UDN4"/>
<evidence type="ECO:0000313" key="1">
    <source>
        <dbReference type="EMBL" id="KAF2670419.1"/>
    </source>
</evidence>
<accession>A0A6A6UDN4</accession>
<dbReference type="EMBL" id="MU004234">
    <property type="protein sequence ID" value="KAF2670419.1"/>
    <property type="molecule type" value="Genomic_DNA"/>
</dbReference>
<keyword evidence="2" id="KW-1185">Reference proteome</keyword>
<name>A0A6A6UDN4_9PEZI</name>
<proteinExistence type="predicted"/>